<keyword evidence="1" id="KW-0472">Membrane</keyword>
<proteinExistence type="predicted"/>
<dbReference type="Proteomes" id="UP000314294">
    <property type="component" value="Unassembled WGS sequence"/>
</dbReference>
<keyword evidence="2" id="KW-0436">Ligase</keyword>
<gene>
    <name evidence="2" type="primary">cars_3</name>
    <name evidence="2" type="ORF">EYF80_066274</name>
</gene>
<dbReference type="OrthoDB" id="438179at2759"/>
<reference evidence="2 3" key="1">
    <citation type="submission" date="2019-03" db="EMBL/GenBank/DDBJ databases">
        <title>First draft genome of Liparis tanakae, snailfish: a comprehensive survey of snailfish specific genes.</title>
        <authorList>
            <person name="Kim W."/>
            <person name="Song I."/>
            <person name="Jeong J.-H."/>
            <person name="Kim D."/>
            <person name="Kim S."/>
            <person name="Ryu S."/>
            <person name="Song J.Y."/>
            <person name="Lee S.K."/>
        </authorList>
    </citation>
    <scope>NUCLEOTIDE SEQUENCE [LARGE SCALE GENOMIC DNA]</scope>
    <source>
        <tissue evidence="2">Muscle</tissue>
    </source>
</reference>
<keyword evidence="1" id="KW-0812">Transmembrane</keyword>
<sequence>MRLLVGHSNGYIANRKGAKLRPNRMLLESIALYLTGMLKVFGAIEGSEPIGFPVGGRSQSADLESTVMPYLSVLSDFREGVRRIAREQKGERRALDVYSSSHFSSNSFIFIYFILLRYISLFHLVTFDFTLFKSFH</sequence>
<evidence type="ECO:0000313" key="3">
    <source>
        <dbReference type="Proteomes" id="UP000314294"/>
    </source>
</evidence>
<evidence type="ECO:0000256" key="1">
    <source>
        <dbReference type="SAM" id="Phobius"/>
    </source>
</evidence>
<organism evidence="2 3">
    <name type="scientific">Liparis tanakae</name>
    <name type="common">Tanaka's snailfish</name>
    <dbReference type="NCBI Taxonomy" id="230148"/>
    <lineage>
        <taxon>Eukaryota</taxon>
        <taxon>Metazoa</taxon>
        <taxon>Chordata</taxon>
        <taxon>Craniata</taxon>
        <taxon>Vertebrata</taxon>
        <taxon>Euteleostomi</taxon>
        <taxon>Actinopterygii</taxon>
        <taxon>Neopterygii</taxon>
        <taxon>Teleostei</taxon>
        <taxon>Neoteleostei</taxon>
        <taxon>Acanthomorphata</taxon>
        <taxon>Eupercaria</taxon>
        <taxon>Perciformes</taxon>
        <taxon>Cottioidei</taxon>
        <taxon>Cottales</taxon>
        <taxon>Liparidae</taxon>
        <taxon>Liparis</taxon>
    </lineage>
</organism>
<comment type="caution">
    <text evidence="2">The sequence shown here is derived from an EMBL/GenBank/DDBJ whole genome shotgun (WGS) entry which is preliminary data.</text>
</comment>
<protein>
    <submittedName>
        <fullName evidence="2">Cysteine--tRNA ligase, cytoplasmic</fullName>
    </submittedName>
</protein>
<evidence type="ECO:0000313" key="2">
    <source>
        <dbReference type="EMBL" id="TNN23604.1"/>
    </source>
</evidence>
<dbReference type="EMBL" id="SRLO01017929">
    <property type="protein sequence ID" value="TNN23604.1"/>
    <property type="molecule type" value="Genomic_DNA"/>
</dbReference>
<dbReference type="AlphaFoldDB" id="A0A4Z2E4R2"/>
<keyword evidence="3" id="KW-1185">Reference proteome</keyword>
<dbReference type="GO" id="GO:0016874">
    <property type="term" value="F:ligase activity"/>
    <property type="evidence" value="ECO:0007669"/>
    <property type="project" value="UniProtKB-KW"/>
</dbReference>
<name>A0A4Z2E4R2_9TELE</name>
<keyword evidence="1" id="KW-1133">Transmembrane helix</keyword>
<feature type="transmembrane region" description="Helical" evidence="1">
    <location>
        <begin position="109"/>
        <end position="132"/>
    </location>
</feature>
<accession>A0A4Z2E4R2</accession>